<comment type="caution">
    <text evidence="2">The sequence shown here is derived from an EMBL/GenBank/DDBJ whole genome shotgun (WGS) entry which is preliminary data.</text>
</comment>
<evidence type="ECO:0000256" key="1">
    <source>
        <dbReference type="SAM" id="MobiDB-lite"/>
    </source>
</evidence>
<evidence type="ECO:0000313" key="2">
    <source>
        <dbReference type="EMBL" id="KAL3518674.1"/>
    </source>
</evidence>
<evidence type="ECO:0000313" key="3">
    <source>
        <dbReference type="Proteomes" id="UP001630127"/>
    </source>
</evidence>
<keyword evidence="3" id="KW-1185">Reference proteome</keyword>
<feature type="compositionally biased region" description="Polar residues" evidence="1">
    <location>
        <begin position="50"/>
        <end position="65"/>
    </location>
</feature>
<dbReference type="Proteomes" id="UP001630127">
    <property type="component" value="Unassembled WGS sequence"/>
</dbReference>
<name>A0ABD2ZHU2_9GENT</name>
<dbReference type="AlphaFoldDB" id="A0ABD2ZHU2"/>
<gene>
    <name evidence="2" type="ORF">ACH5RR_021263</name>
</gene>
<organism evidence="2 3">
    <name type="scientific">Cinchona calisaya</name>
    <dbReference type="NCBI Taxonomy" id="153742"/>
    <lineage>
        <taxon>Eukaryota</taxon>
        <taxon>Viridiplantae</taxon>
        <taxon>Streptophyta</taxon>
        <taxon>Embryophyta</taxon>
        <taxon>Tracheophyta</taxon>
        <taxon>Spermatophyta</taxon>
        <taxon>Magnoliopsida</taxon>
        <taxon>eudicotyledons</taxon>
        <taxon>Gunneridae</taxon>
        <taxon>Pentapetalae</taxon>
        <taxon>asterids</taxon>
        <taxon>lamiids</taxon>
        <taxon>Gentianales</taxon>
        <taxon>Rubiaceae</taxon>
        <taxon>Cinchonoideae</taxon>
        <taxon>Cinchoneae</taxon>
        <taxon>Cinchona</taxon>
    </lineage>
</organism>
<sequence length="233" mass="25482">MAGTFTPTSLISTSIPPSPVNAVDRMLNPFDKALLTAVPLNFPSDPLFSEPSQNDHPNLQTQSISNSLDPENIKILRDRCRFPKNVHIRRPTLEDRGHLPLLSIPQGAGVYHTCHRCGQFAGEAGQESYLAIRPTEPEPTRVTRKRTREAAGFREGPSSEMTLSSTSSSPRSMIPVARVRTPGTGSGNVPLSKQLITSYGDKKYTPEEERKSAGLQDVPWGRLSVKPLPVSST</sequence>
<feature type="region of interest" description="Disordered" evidence="1">
    <location>
        <begin position="138"/>
        <end position="233"/>
    </location>
</feature>
<feature type="compositionally biased region" description="Low complexity" evidence="1">
    <location>
        <begin position="158"/>
        <end position="173"/>
    </location>
</feature>
<proteinExistence type="predicted"/>
<reference evidence="2 3" key="1">
    <citation type="submission" date="2024-11" db="EMBL/GenBank/DDBJ databases">
        <title>A near-complete genome assembly of Cinchona calisaya.</title>
        <authorList>
            <person name="Lian D.C."/>
            <person name="Zhao X.W."/>
            <person name="Wei L."/>
        </authorList>
    </citation>
    <scope>NUCLEOTIDE SEQUENCE [LARGE SCALE GENOMIC DNA]</scope>
    <source>
        <tissue evidence="2">Nenye</tissue>
    </source>
</reference>
<protein>
    <submittedName>
        <fullName evidence="2">Uncharacterized protein</fullName>
    </submittedName>
</protein>
<feature type="region of interest" description="Disordered" evidence="1">
    <location>
        <begin position="46"/>
        <end position="65"/>
    </location>
</feature>
<feature type="compositionally biased region" description="Polar residues" evidence="1">
    <location>
        <begin position="187"/>
        <end position="197"/>
    </location>
</feature>
<dbReference type="EMBL" id="JBJUIK010000009">
    <property type="protein sequence ID" value="KAL3518674.1"/>
    <property type="molecule type" value="Genomic_DNA"/>
</dbReference>
<accession>A0ABD2ZHU2</accession>
<feature type="compositionally biased region" description="Basic and acidic residues" evidence="1">
    <location>
        <begin position="200"/>
        <end position="212"/>
    </location>
</feature>